<gene>
    <name evidence="2" type="ORF">EV148_102284</name>
</gene>
<organism evidence="2 3">
    <name type="scientific">Dokdonella fugitiva</name>
    <dbReference type="NCBI Taxonomy" id="328517"/>
    <lineage>
        <taxon>Bacteria</taxon>
        <taxon>Pseudomonadati</taxon>
        <taxon>Pseudomonadota</taxon>
        <taxon>Gammaproteobacteria</taxon>
        <taxon>Lysobacterales</taxon>
        <taxon>Rhodanobacteraceae</taxon>
        <taxon>Dokdonella</taxon>
    </lineage>
</organism>
<evidence type="ECO:0000313" key="3">
    <source>
        <dbReference type="Proteomes" id="UP000294862"/>
    </source>
</evidence>
<dbReference type="AlphaFoldDB" id="A0A4V2S2V4"/>
<dbReference type="Proteomes" id="UP000294862">
    <property type="component" value="Unassembled WGS sequence"/>
</dbReference>
<evidence type="ECO:0000313" key="2">
    <source>
        <dbReference type="EMBL" id="TCO41930.1"/>
    </source>
</evidence>
<sequence length="400" mass="43731">MTVARGRLVAFALALAATWLVLLLWAAGIDPRVPLTPARTQALPGSRYHAVFGQATPDGGRLEVTAAAEDYSALQMTDVMELAAAELPILRYSFENFPRTLELSLVFRTREAPDDVETVSLPAPGGGTTTFDLSRVASWRGTIIEIGFSQFPVAQLVPPDEGFRPFTFAGAKLESDSWRGRFAATWSSWFAHSPWQLISVSAIGPAETGDASPHAPRPPLVLALALAALALLARFVLGWRRDRLARPLFAAAVIAWVVVDAAWLRELAYRRAVDRDIWGAIPFAERQDHVADAQTLAAAERVKALLANEPPSTRVLVNAQTAHDILRLIYLVAPVNASSLGGYLGAPYTRIPSGTVLVNYHVERPRPLNGVMRIGLRKVRVKVIDRNEDLVVYRVEAVLR</sequence>
<comment type="caution">
    <text evidence="2">The sequence shown here is derived from an EMBL/GenBank/DDBJ whole genome shotgun (WGS) entry which is preliminary data.</text>
</comment>
<keyword evidence="3" id="KW-1185">Reference proteome</keyword>
<keyword evidence="1" id="KW-0812">Transmembrane</keyword>
<dbReference type="RefSeq" id="WP_131994770.1">
    <property type="nucleotide sequence ID" value="NZ_JACGXM010000005.1"/>
</dbReference>
<name>A0A4V2S2V4_9GAMM</name>
<keyword evidence="1" id="KW-1133">Transmembrane helix</keyword>
<proteinExistence type="predicted"/>
<feature type="transmembrane region" description="Helical" evidence="1">
    <location>
        <begin position="220"/>
        <end position="237"/>
    </location>
</feature>
<dbReference type="OrthoDB" id="5723632at2"/>
<evidence type="ECO:0000256" key="1">
    <source>
        <dbReference type="SAM" id="Phobius"/>
    </source>
</evidence>
<reference evidence="2 3" key="1">
    <citation type="journal article" date="2015" name="Stand. Genomic Sci.">
        <title>Genomic Encyclopedia of Bacterial and Archaeal Type Strains, Phase III: the genomes of soil and plant-associated and newly described type strains.</title>
        <authorList>
            <person name="Whitman W.B."/>
            <person name="Woyke T."/>
            <person name="Klenk H.P."/>
            <person name="Zhou Y."/>
            <person name="Lilburn T.G."/>
            <person name="Beck B.J."/>
            <person name="De Vos P."/>
            <person name="Vandamme P."/>
            <person name="Eisen J.A."/>
            <person name="Garrity G."/>
            <person name="Hugenholtz P."/>
            <person name="Kyrpides N.C."/>
        </authorList>
    </citation>
    <scope>NUCLEOTIDE SEQUENCE [LARGE SCALE GENOMIC DNA]</scope>
    <source>
        <strain evidence="2 3">A3</strain>
    </source>
</reference>
<feature type="transmembrane region" description="Helical" evidence="1">
    <location>
        <begin position="244"/>
        <end position="264"/>
    </location>
</feature>
<accession>A0A4V2S2V4</accession>
<protein>
    <submittedName>
        <fullName evidence="2">Uncharacterized protein</fullName>
    </submittedName>
</protein>
<keyword evidence="1" id="KW-0472">Membrane</keyword>
<dbReference type="EMBL" id="SLWQ01000002">
    <property type="protein sequence ID" value="TCO41930.1"/>
    <property type="molecule type" value="Genomic_DNA"/>
</dbReference>